<dbReference type="PANTHER" id="PTHR11731:SF193">
    <property type="entry name" value="DIPEPTIDYL PEPTIDASE 9"/>
    <property type="match status" value="1"/>
</dbReference>
<dbReference type="GO" id="GO:0008236">
    <property type="term" value="F:serine-type peptidase activity"/>
    <property type="evidence" value="ECO:0007669"/>
    <property type="project" value="InterPro"/>
</dbReference>
<dbReference type="PANTHER" id="PTHR11731">
    <property type="entry name" value="PROTEASE FAMILY S9B,C DIPEPTIDYL-PEPTIDASE IV-RELATED"/>
    <property type="match status" value="1"/>
</dbReference>
<proteinExistence type="predicted"/>
<evidence type="ECO:0000313" key="5">
    <source>
        <dbReference type="EMBL" id="PTN09632.1"/>
    </source>
</evidence>
<dbReference type="OrthoDB" id="9812921at2"/>
<evidence type="ECO:0000256" key="2">
    <source>
        <dbReference type="SAM" id="SignalP"/>
    </source>
</evidence>
<dbReference type="FunFam" id="3.40.50.1820:FF:000003">
    <property type="entry name" value="Dipeptidyl peptidase 4"/>
    <property type="match status" value="1"/>
</dbReference>
<keyword evidence="6" id="KW-1185">Reference proteome</keyword>
<gene>
    <name evidence="5" type="ORF">C8N47_104179</name>
</gene>
<feature type="chain" id="PRO_5015462490" evidence="2">
    <location>
        <begin position="21"/>
        <end position="731"/>
    </location>
</feature>
<accession>A0A2T5C4A9</accession>
<feature type="domain" description="Peptidase S9 prolyl oligopeptidase catalytic" evidence="3">
    <location>
        <begin position="534"/>
        <end position="729"/>
    </location>
</feature>
<keyword evidence="1" id="KW-0325">Glycoprotein</keyword>
<name>A0A2T5C4A9_9BACT</name>
<feature type="domain" description="Dipeptidylpeptidase IV N-terminal" evidence="4">
    <location>
        <begin position="95"/>
        <end position="447"/>
    </location>
</feature>
<evidence type="ECO:0000313" key="6">
    <source>
        <dbReference type="Proteomes" id="UP000243525"/>
    </source>
</evidence>
<reference evidence="5 6" key="1">
    <citation type="submission" date="2018-04" db="EMBL/GenBank/DDBJ databases">
        <title>Genomic Encyclopedia of Archaeal and Bacterial Type Strains, Phase II (KMG-II): from individual species to whole genera.</title>
        <authorList>
            <person name="Goeker M."/>
        </authorList>
    </citation>
    <scope>NUCLEOTIDE SEQUENCE [LARGE SCALE GENOMIC DNA]</scope>
    <source>
        <strain evidence="5 6">DSM 28823</strain>
    </source>
</reference>
<dbReference type="SUPFAM" id="SSF53474">
    <property type="entry name" value="alpha/beta-Hydrolases"/>
    <property type="match status" value="1"/>
</dbReference>
<dbReference type="InterPro" id="IPR002469">
    <property type="entry name" value="Peptidase_S9B_N"/>
</dbReference>
<protein>
    <submittedName>
        <fullName evidence="5">Dipeptidyl-peptidase IV</fullName>
    </submittedName>
</protein>
<evidence type="ECO:0000259" key="4">
    <source>
        <dbReference type="Pfam" id="PF00930"/>
    </source>
</evidence>
<dbReference type="EMBL" id="QAAD01000004">
    <property type="protein sequence ID" value="PTN09632.1"/>
    <property type="molecule type" value="Genomic_DNA"/>
</dbReference>
<evidence type="ECO:0000259" key="3">
    <source>
        <dbReference type="Pfam" id="PF00326"/>
    </source>
</evidence>
<dbReference type="RefSeq" id="WP_107821526.1">
    <property type="nucleotide sequence ID" value="NZ_OY782574.1"/>
</dbReference>
<comment type="caution">
    <text evidence="5">The sequence shown here is derived from an EMBL/GenBank/DDBJ whole genome shotgun (WGS) entry which is preliminary data.</text>
</comment>
<dbReference type="SUPFAM" id="SSF82171">
    <property type="entry name" value="DPP6 N-terminal domain-like"/>
    <property type="match status" value="1"/>
</dbReference>
<dbReference type="Pfam" id="PF00930">
    <property type="entry name" value="DPPIV_N"/>
    <property type="match status" value="1"/>
</dbReference>
<sequence>MYKFIFLLMLIIGLANPATSQQKISLEDIQLHGTFRAKGVSGLYSMNDGLHYTTLDGGSRILKYNYRTGDQTAVVFDLATIDNAPISQFSSYEFSNDESKILLTTERAPIYRHSFTAQYYIWNSVTQELSPLSEKGKQQLATFSPDGERVAFVRDNNLFVKSLKFGTESQVTTDGQFNQIINGAPDWVYEEEFSFSKAFAWSPDSKFLAFMRFDETEVPQFSMSMFKGMAPSHEENALYPGDYRFKYPKAGEKNSIVSVHVYDIKSKTTVKADVGSETDQYIPRIKWMADAADLAVMRLNRKQNQLDVLLVNPFTGDSRLFYSEKNKRYVAEEFLDDFTILPDNDYLVINSERSGYAQLYLYNRQGYEVRQLTSGDYDVTKFYGFDPKKKIFYYQAAKESPMQREIYYVSLDGKKKGRLSQQDGTNDAEFSSGFQYYINTYTNLTTPKQTTLHSNDGKLIRVLEDNKALQEKLADYRIAAREFFHFETSEGVALNGWMIKPVNFDPNVKYPVVMTQYSGPNSQEVLDNFSIDWHNYLAQEGFVVACVDPRGTGARGEEFRKCTYRQLGKYESDDQVETAKYLGSLPFVDRDNIAIWGWSYGGFMTLLSLEKGGDLFKAGIAVAPVTNWRYYDTVYTERFMRTPRENPNGYDDNSPLSHPEGITGRLLLIHGSADDNVHVQNSMEFSEALVQAGIQFDMAIYTNRNHSIYGGNTRLHLYRRMTDFLKANLMK</sequence>
<keyword evidence="2" id="KW-0732">Signal</keyword>
<feature type="signal peptide" evidence="2">
    <location>
        <begin position="1"/>
        <end position="20"/>
    </location>
</feature>
<dbReference type="Gene3D" id="3.40.50.1820">
    <property type="entry name" value="alpha/beta hydrolase"/>
    <property type="match status" value="1"/>
</dbReference>
<dbReference type="InterPro" id="IPR050278">
    <property type="entry name" value="Serine_Prot_S9B/DPPIV"/>
</dbReference>
<dbReference type="Proteomes" id="UP000243525">
    <property type="component" value="Unassembled WGS sequence"/>
</dbReference>
<organism evidence="5 6">
    <name type="scientific">Mangrovibacterium marinum</name>
    <dbReference type="NCBI Taxonomy" id="1639118"/>
    <lineage>
        <taxon>Bacteria</taxon>
        <taxon>Pseudomonadati</taxon>
        <taxon>Bacteroidota</taxon>
        <taxon>Bacteroidia</taxon>
        <taxon>Marinilabiliales</taxon>
        <taxon>Prolixibacteraceae</taxon>
        <taxon>Mangrovibacterium</taxon>
    </lineage>
</organism>
<dbReference type="AlphaFoldDB" id="A0A2T5C4A9"/>
<evidence type="ECO:0000256" key="1">
    <source>
        <dbReference type="ARBA" id="ARBA00023180"/>
    </source>
</evidence>
<dbReference type="Pfam" id="PF00326">
    <property type="entry name" value="Peptidase_S9"/>
    <property type="match status" value="1"/>
</dbReference>
<dbReference type="GO" id="GO:0006508">
    <property type="term" value="P:proteolysis"/>
    <property type="evidence" value="ECO:0007669"/>
    <property type="project" value="InterPro"/>
</dbReference>
<dbReference type="GO" id="GO:0008239">
    <property type="term" value="F:dipeptidyl-peptidase activity"/>
    <property type="evidence" value="ECO:0007669"/>
    <property type="project" value="TreeGrafter"/>
</dbReference>
<dbReference type="InterPro" id="IPR029058">
    <property type="entry name" value="AB_hydrolase_fold"/>
</dbReference>
<dbReference type="InterPro" id="IPR001375">
    <property type="entry name" value="Peptidase_S9_cat"/>
</dbReference>
<dbReference type="Gene3D" id="2.140.10.30">
    <property type="entry name" value="Dipeptidylpeptidase IV, N-terminal domain"/>
    <property type="match status" value="1"/>
</dbReference>